<evidence type="ECO:0000313" key="4">
    <source>
        <dbReference type="Proteomes" id="UP000593562"/>
    </source>
</evidence>
<comment type="caution">
    <text evidence="3">The sequence shown here is derived from an EMBL/GenBank/DDBJ whole genome shotgun (WGS) entry which is preliminary data.</text>
</comment>
<dbReference type="PANTHER" id="PTHR34566:SF2">
    <property type="entry name" value="ALTERED INHERITANCE OF MITOCHONDRIA PROTEIN"/>
    <property type="match status" value="1"/>
</dbReference>
<keyword evidence="4" id="KW-1185">Reference proteome</keyword>
<accession>A0A7J7DGA5</accession>
<dbReference type="InterPro" id="IPR058517">
    <property type="entry name" value="DUF8204"/>
</dbReference>
<feature type="region of interest" description="Disordered" evidence="1">
    <location>
        <begin position="1"/>
        <end position="28"/>
    </location>
</feature>
<dbReference type="FunCoup" id="A0A7J7DGA5">
    <property type="interactions" value="2168"/>
</dbReference>
<evidence type="ECO:0000259" key="2">
    <source>
        <dbReference type="Pfam" id="PF26631"/>
    </source>
</evidence>
<proteinExistence type="predicted"/>
<name>A0A7J7DGA5_TRIWF</name>
<reference evidence="3 4" key="1">
    <citation type="journal article" date="2020" name="Nat. Commun.">
        <title>Genome of Tripterygium wilfordii and identification of cytochrome P450 involved in triptolide biosynthesis.</title>
        <authorList>
            <person name="Tu L."/>
            <person name="Su P."/>
            <person name="Zhang Z."/>
            <person name="Gao L."/>
            <person name="Wang J."/>
            <person name="Hu T."/>
            <person name="Zhou J."/>
            <person name="Zhang Y."/>
            <person name="Zhao Y."/>
            <person name="Liu Y."/>
            <person name="Song Y."/>
            <person name="Tong Y."/>
            <person name="Lu Y."/>
            <person name="Yang J."/>
            <person name="Xu C."/>
            <person name="Jia M."/>
            <person name="Peters R.J."/>
            <person name="Huang L."/>
            <person name="Gao W."/>
        </authorList>
    </citation>
    <scope>NUCLEOTIDE SEQUENCE [LARGE SCALE GENOMIC DNA]</scope>
    <source>
        <strain evidence="4">cv. XIE 37</strain>
        <tissue evidence="3">Leaf</tissue>
    </source>
</reference>
<feature type="region of interest" description="Disordered" evidence="1">
    <location>
        <begin position="133"/>
        <end position="155"/>
    </location>
</feature>
<protein>
    <recommendedName>
        <fullName evidence="2">DUF8204 domain-containing protein</fullName>
    </recommendedName>
</protein>
<feature type="compositionally biased region" description="Polar residues" evidence="1">
    <location>
        <begin position="15"/>
        <end position="26"/>
    </location>
</feature>
<dbReference type="Pfam" id="PF26631">
    <property type="entry name" value="DUF8204"/>
    <property type="match status" value="1"/>
</dbReference>
<organism evidence="3 4">
    <name type="scientific">Tripterygium wilfordii</name>
    <name type="common">Thunder God vine</name>
    <dbReference type="NCBI Taxonomy" id="458696"/>
    <lineage>
        <taxon>Eukaryota</taxon>
        <taxon>Viridiplantae</taxon>
        <taxon>Streptophyta</taxon>
        <taxon>Embryophyta</taxon>
        <taxon>Tracheophyta</taxon>
        <taxon>Spermatophyta</taxon>
        <taxon>Magnoliopsida</taxon>
        <taxon>eudicotyledons</taxon>
        <taxon>Gunneridae</taxon>
        <taxon>Pentapetalae</taxon>
        <taxon>rosids</taxon>
        <taxon>fabids</taxon>
        <taxon>Celastrales</taxon>
        <taxon>Celastraceae</taxon>
        <taxon>Tripterygium</taxon>
    </lineage>
</organism>
<sequence>MEVNRREEGRDPQIENPSGPNNNQSKVYKGKSCKGCLYYSSVLNSKSRSPTCVGIPRTLPQVPNYIVGETKSEASKEGRNLADFKYACVGYSIYLENKDSLTDQKNRPAELPFCVGVEVLLDKRPSTAGHVPAHVHKSGDGATVPEHRPTTHSTGEDFLSRFKRSAGLVASGVVRNANRVGNHIKQSLDDMLFRRPK</sequence>
<gene>
    <name evidence="3" type="ORF">HS088_TW07G00999</name>
</gene>
<dbReference type="OrthoDB" id="510712at2759"/>
<evidence type="ECO:0000256" key="1">
    <source>
        <dbReference type="SAM" id="MobiDB-lite"/>
    </source>
</evidence>
<dbReference type="PANTHER" id="PTHR34566">
    <property type="entry name" value="ALTERED INHERITANCE OF MITOCHONDRIA PROTEIN"/>
    <property type="match status" value="1"/>
</dbReference>
<dbReference type="InParanoid" id="A0A7J7DGA5"/>
<dbReference type="EMBL" id="JAAARO010000007">
    <property type="protein sequence ID" value="KAF5745415.1"/>
    <property type="molecule type" value="Genomic_DNA"/>
</dbReference>
<evidence type="ECO:0000313" key="3">
    <source>
        <dbReference type="EMBL" id="KAF5745415.1"/>
    </source>
</evidence>
<dbReference type="AlphaFoldDB" id="A0A7J7DGA5"/>
<feature type="domain" description="DUF8204" evidence="2">
    <location>
        <begin position="29"/>
        <end position="120"/>
    </location>
</feature>
<dbReference type="Proteomes" id="UP000593562">
    <property type="component" value="Unassembled WGS sequence"/>
</dbReference>
<feature type="compositionally biased region" description="Basic and acidic residues" evidence="1">
    <location>
        <begin position="1"/>
        <end position="13"/>
    </location>
</feature>
<feature type="compositionally biased region" description="Basic and acidic residues" evidence="1">
    <location>
        <begin position="145"/>
        <end position="155"/>
    </location>
</feature>